<dbReference type="eggNOG" id="ENOG502RUAF">
    <property type="taxonomic scope" value="Eukaryota"/>
</dbReference>
<protein>
    <recommendedName>
        <fullName evidence="7">Mid2 domain-containing protein</fullName>
    </recommendedName>
</protein>
<dbReference type="EMBL" id="ADBL01000298">
    <property type="status" value="NOT_ANNOTATED_CDS"/>
    <property type="molecule type" value="Genomic_DNA"/>
</dbReference>
<dbReference type="EMBL" id="GL876966">
    <property type="protein sequence ID" value="KLU82202.1"/>
    <property type="molecule type" value="Genomic_DNA"/>
</dbReference>
<keyword evidence="6" id="KW-1185">Reference proteome</keyword>
<dbReference type="OMA" id="TANDTPC"/>
<dbReference type="Proteomes" id="UP000011715">
    <property type="component" value="Unassembled WGS sequence"/>
</dbReference>
<feature type="compositionally biased region" description="Polar residues" evidence="1">
    <location>
        <begin position="343"/>
        <end position="353"/>
    </location>
</feature>
<sequence length="376" mass="39458">MQALVLSVFFVRAVVGQGTPGQQGQQTNNTQCFFPSGKLHEKGIACGNGAASSCCELGQTCLSNGLCWNPASNQIARVSCTDKTWNSDLCPRWCTTEQRDSASELRQCSGSTDHWICGSRTDDCSKGFTVPMGQVRDERPFSQNGILQAGTCAGDSSGGGGGRPGRGGPPPFLTAGCPAATTVTTTAFPDGTALATALAAATAAGREQAEDSGKKLATTIGLGIGLGLGLPLTCALIGTLLLWRRARRDAAAARAELADFKDNYQSQEPQSSSAKSRTNHLLHPSVFSSPSPSPMHQRLPPLYGTTAEDKPQVYEAPHATTIHQLAGTADEMAYLVEAPSSPHVPSSILNSAATRHPSPLSVDSRPFHQPDTPRQQ</sequence>
<evidence type="ECO:0000313" key="5">
    <source>
        <dbReference type="EnsemblFungi" id="MAPG_01278T0"/>
    </source>
</evidence>
<gene>
    <name evidence="4" type="ORF">MAPG_01278</name>
</gene>
<reference evidence="5" key="4">
    <citation type="journal article" date="2015" name="G3 (Bethesda)">
        <title>Genome sequences of three phytopathogenic species of the Magnaporthaceae family of fungi.</title>
        <authorList>
            <person name="Okagaki L.H."/>
            <person name="Nunes C.C."/>
            <person name="Sailsbery J."/>
            <person name="Clay B."/>
            <person name="Brown D."/>
            <person name="John T."/>
            <person name="Oh Y."/>
            <person name="Young N."/>
            <person name="Fitzgerald M."/>
            <person name="Haas B.J."/>
            <person name="Zeng Q."/>
            <person name="Young S."/>
            <person name="Adiconis X."/>
            <person name="Fan L."/>
            <person name="Levin J.Z."/>
            <person name="Mitchell T.K."/>
            <person name="Okubara P.A."/>
            <person name="Farman M.L."/>
            <person name="Kohn L.M."/>
            <person name="Birren B."/>
            <person name="Ma L.-J."/>
            <person name="Dean R.A."/>
        </authorList>
    </citation>
    <scope>NUCLEOTIDE SEQUENCE</scope>
    <source>
        <strain evidence="5">ATCC 64411 / 73-15</strain>
    </source>
</reference>
<evidence type="ECO:0000313" key="6">
    <source>
        <dbReference type="Proteomes" id="UP000011715"/>
    </source>
</evidence>
<dbReference type="STRING" id="644358.A0A0C4DN96"/>
<dbReference type="OrthoDB" id="5232732at2759"/>
<feature type="compositionally biased region" description="Polar residues" evidence="1">
    <location>
        <begin position="263"/>
        <end position="276"/>
    </location>
</feature>
<dbReference type="VEuPathDB" id="FungiDB:MAPG_01278"/>
<feature type="region of interest" description="Disordered" evidence="1">
    <location>
        <begin position="263"/>
        <end position="297"/>
    </location>
</feature>
<evidence type="ECO:0000256" key="3">
    <source>
        <dbReference type="SAM" id="SignalP"/>
    </source>
</evidence>
<keyword evidence="2" id="KW-0812">Transmembrane</keyword>
<reference evidence="5" key="5">
    <citation type="submission" date="2015-06" db="UniProtKB">
        <authorList>
            <consortium name="EnsemblFungi"/>
        </authorList>
    </citation>
    <scope>IDENTIFICATION</scope>
    <source>
        <strain evidence="5">ATCC 64411</strain>
    </source>
</reference>
<feature type="region of interest" description="Disordered" evidence="1">
    <location>
        <begin position="340"/>
        <end position="376"/>
    </location>
</feature>
<name>A0A0C4DN96_MAGP6</name>
<evidence type="ECO:0000313" key="4">
    <source>
        <dbReference type="EMBL" id="KLU82202.1"/>
    </source>
</evidence>
<keyword evidence="2" id="KW-0472">Membrane</keyword>
<evidence type="ECO:0000256" key="1">
    <source>
        <dbReference type="SAM" id="MobiDB-lite"/>
    </source>
</evidence>
<dbReference type="EnsemblFungi" id="MAPG_01278T0">
    <property type="protein sequence ID" value="MAPG_01278T0"/>
    <property type="gene ID" value="MAPG_01278"/>
</dbReference>
<feature type="transmembrane region" description="Helical" evidence="2">
    <location>
        <begin position="220"/>
        <end position="243"/>
    </location>
</feature>
<feature type="chain" id="PRO_5009385170" description="Mid2 domain-containing protein" evidence="3">
    <location>
        <begin position="17"/>
        <end position="376"/>
    </location>
</feature>
<evidence type="ECO:0000256" key="2">
    <source>
        <dbReference type="SAM" id="Phobius"/>
    </source>
</evidence>
<reference evidence="4" key="3">
    <citation type="submission" date="2011-03" db="EMBL/GenBank/DDBJ databases">
        <title>Annotation of Magnaporthe poae ATCC 64411.</title>
        <authorList>
            <person name="Ma L.-J."/>
            <person name="Dead R."/>
            <person name="Young S.K."/>
            <person name="Zeng Q."/>
            <person name="Gargeya S."/>
            <person name="Fitzgerald M."/>
            <person name="Haas B."/>
            <person name="Abouelleil A."/>
            <person name="Alvarado L."/>
            <person name="Arachchi H.M."/>
            <person name="Berlin A."/>
            <person name="Brown A."/>
            <person name="Chapman S.B."/>
            <person name="Chen Z."/>
            <person name="Dunbar C."/>
            <person name="Freedman E."/>
            <person name="Gearin G."/>
            <person name="Gellesch M."/>
            <person name="Goldberg J."/>
            <person name="Griggs A."/>
            <person name="Gujja S."/>
            <person name="Heiman D."/>
            <person name="Howarth C."/>
            <person name="Larson L."/>
            <person name="Lui A."/>
            <person name="MacDonald P.J.P."/>
            <person name="Mehta T."/>
            <person name="Montmayeur A."/>
            <person name="Murphy C."/>
            <person name="Neiman D."/>
            <person name="Pearson M."/>
            <person name="Priest M."/>
            <person name="Roberts A."/>
            <person name="Saif S."/>
            <person name="Shea T."/>
            <person name="Shenoy N."/>
            <person name="Sisk P."/>
            <person name="Stolte C."/>
            <person name="Sykes S."/>
            <person name="Yandava C."/>
            <person name="Wortman J."/>
            <person name="Nusbaum C."/>
            <person name="Birren B."/>
        </authorList>
    </citation>
    <scope>NUCLEOTIDE SEQUENCE</scope>
    <source>
        <strain evidence="4">ATCC 64411</strain>
    </source>
</reference>
<keyword evidence="3" id="KW-0732">Signal</keyword>
<accession>A0A0C4DN96</accession>
<evidence type="ECO:0008006" key="7">
    <source>
        <dbReference type="Google" id="ProtNLM"/>
    </source>
</evidence>
<dbReference type="AlphaFoldDB" id="A0A0C4DN96"/>
<feature type="signal peptide" evidence="3">
    <location>
        <begin position="1"/>
        <end position="16"/>
    </location>
</feature>
<reference evidence="6" key="2">
    <citation type="submission" date="2010-05" db="EMBL/GenBank/DDBJ databases">
        <title>The genome sequence of Magnaporthe poae strain ATCC 64411.</title>
        <authorList>
            <person name="Ma L.-J."/>
            <person name="Dead R."/>
            <person name="Young S."/>
            <person name="Zeng Q."/>
            <person name="Koehrsen M."/>
            <person name="Alvarado L."/>
            <person name="Berlin A."/>
            <person name="Chapman S.B."/>
            <person name="Chen Z."/>
            <person name="Freedman E."/>
            <person name="Gellesch M."/>
            <person name="Goldberg J."/>
            <person name="Griggs A."/>
            <person name="Gujja S."/>
            <person name="Heilman E.R."/>
            <person name="Heiman D."/>
            <person name="Hepburn T."/>
            <person name="Howarth C."/>
            <person name="Jen D."/>
            <person name="Larson L."/>
            <person name="Mehta T."/>
            <person name="Neiman D."/>
            <person name="Pearson M."/>
            <person name="Roberts A."/>
            <person name="Saif S."/>
            <person name="Shea T."/>
            <person name="Shenoy N."/>
            <person name="Sisk P."/>
            <person name="Stolte C."/>
            <person name="Sykes S."/>
            <person name="Walk T."/>
            <person name="White J."/>
            <person name="Yandava C."/>
            <person name="Haas B."/>
            <person name="Nusbaum C."/>
            <person name="Birren B."/>
        </authorList>
    </citation>
    <scope>NUCLEOTIDE SEQUENCE [LARGE SCALE GENOMIC DNA]</scope>
    <source>
        <strain evidence="6">ATCC 64411 / 73-15</strain>
    </source>
</reference>
<keyword evidence="2" id="KW-1133">Transmembrane helix</keyword>
<reference evidence="4" key="1">
    <citation type="submission" date="2010-05" db="EMBL/GenBank/DDBJ databases">
        <title>The Genome Sequence of Magnaporthe poae strain ATCC 64411.</title>
        <authorList>
            <consortium name="The Broad Institute Genome Sequencing Platform"/>
            <consortium name="Broad Institute Genome Sequencing Center for Infectious Disease"/>
            <person name="Ma L.-J."/>
            <person name="Dead R."/>
            <person name="Young S."/>
            <person name="Zeng Q."/>
            <person name="Koehrsen M."/>
            <person name="Alvarado L."/>
            <person name="Berlin A."/>
            <person name="Chapman S.B."/>
            <person name="Chen Z."/>
            <person name="Freedman E."/>
            <person name="Gellesch M."/>
            <person name="Goldberg J."/>
            <person name="Griggs A."/>
            <person name="Gujja S."/>
            <person name="Heilman E.R."/>
            <person name="Heiman D."/>
            <person name="Hepburn T."/>
            <person name="Howarth C."/>
            <person name="Jen D."/>
            <person name="Larson L."/>
            <person name="Mehta T."/>
            <person name="Neiman D."/>
            <person name="Pearson M."/>
            <person name="Roberts A."/>
            <person name="Saif S."/>
            <person name="Shea T."/>
            <person name="Shenoy N."/>
            <person name="Sisk P."/>
            <person name="Stolte C."/>
            <person name="Sykes S."/>
            <person name="Walk T."/>
            <person name="White J."/>
            <person name="Yandava C."/>
            <person name="Haas B."/>
            <person name="Nusbaum C."/>
            <person name="Birren B."/>
        </authorList>
    </citation>
    <scope>NUCLEOTIDE SEQUENCE</scope>
    <source>
        <strain evidence="4">ATCC 64411</strain>
    </source>
</reference>
<organism evidence="5 6">
    <name type="scientific">Magnaporthiopsis poae (strain ATCC 64411 / 73-15)</name>
    <name type="common">Kentucky bluegrass fungus</name>
    <name type="synonym">Magnaporthe poae</name>
    <dbReference type="NCBI Taxonomy" id="644358"/>
    <lineage>
        <taxon>Eukaryota</taxon>
        <taxon>Fungi</taxon>
        <taxon>Dikarya</taxon>
        <taxon>Ascomycota</taxon>
        <taxon>Pezizomycotina</taxon>
        <taxon>Sordariomycetes</taxon>
        <taxon>Sordariomycetidae</taxon>
        <taxon>Magnaporthales</taxon>
        <taxon>Magnaporthaceae</taxon>
        <taxon>Magnaporthiopsis</taxon>
    </lineage>
</organism>
<proteinExistence type="predicted"/>